<dbReference type="eggNOG" id="COG2244">
    <property type="taxonomic scope" value="Bacteria"/>
</dbReference>
<dbReference type="EMBL" id="CM001403">
    <property type="protein sequence ID" value="EHQ27360.1"/>
    <property type="molecule type" value="Genomic_DNA"/>
</dbReference>
<keyword evidence="7" id="KW-1185">Reference proteome</keyword>
<dbReference type="GO" id="GO:0016020">
    <property type="term" value="C:membrane"/>
    <property type="evidence" value="ECO:0007669"/>
    <property type="project" value="UniProtKB-SubCell"/>
</dbReference>
<dbReference type="RefSeq" id="WP_008507783.1">
    <property type="nucleotide sequence ID" value="NZ_CM001403.1"/>
</dbReference>
<feature type="transmembrane region" description="Helical" evidence="5">
    <location>
        <begin position="412"/>
        <end position="433"/>
    </location>
</feature>
<feature type="transmembrane region" description="Helical" evidence="5">
    <location>
        <begin position="251"/>
        <end position="274"/>
    </location>
</feature>
<dbReference type="InterPro" id="IPR052556">
    <property type="entry name" value="PolySynth_Transporter"/>
</dbReference>
<feature type="transmembrane region" description="Helical" evidence="5">
    <location>
        <begin position="172"/>
        <end position="191"/>
    </location>
</feature>
<organism evidence="6 7">
    <name type="scientific">Mucilaginibacter paludis DSM 18603</name>
    <dbReference type="NCBI Taxonomy" id="714943"/>
    <lineage>
        <taxon>Bacteria</taxon>
        <taxon>Pseudomonadati</taxon>
        <taxon>Bacteroidota</taxon>
        <taxon>Sphingobacteriia</taxon>
        <taxon>Sphingobacteriales</taxon>
        <taxon>Sphingobacteriaceae</taxon>
        <taxon>Mucilaginibacter</taxon>
    </lineage>
</organism>
<keyword evidence="2 5" id="KW-0812">Transmembrane</keyword>
<protein>
    <submittedName>
        <fullName evidence="6">Polysaccharide biosynthesis protein</fullName>
    </submittedName>
</protein>
<evidence type="ECO:0000256" key="5">
    <source>
        <dbReference type="SAM" id="Phobius"/>
    </source>
</evidence>
<dbReference type="Pfam" id="PF01943">
    <property type="entry name" value="Polysacc_synt"/>
    <property type="match status" value="1"/>
</dbReference>
<dbReference type="PANTHER" id="PTHR43424">
    <property type="entry name" value="LOCUS PUTATIVE PROTEIN 1-RELATED"/>
    <property type="match status" value="1"/>
</dbReference>
<feature type="transmembrane region" description="Helical" evidence="5">
    <location>
        <begin position="358"/>
        <end position="380"/>
    </location>
</feature>
<dbReference type="HOGENOM" id="CLU_579797_0_0_10"/>
<feature type="transmembrane region" description="Helical" evidence="5">
    <location>
        <begin position="386"/>
        <end position="403"/>
    </location>
</feature>
<gene>
    <name evidence="6" type="ORF">Mucpa_3256</name>
</gene>
<keyword evidence="3 5" id="KW-1133">Transmembrane helix</keyword>
<feature type="transmembrane region" description="Helical" evidence="5">
    <location>
        <begin position="142"/>
        <end position="166"/>
    </location>
</feature>
<dbReference type="Proteomes" id="UP000002774">
    <property type="component" value="Chromosome"/>
</dbReference>
<feature type="transmembrane region" description="Helical" evidence="5">
    <location>
        <begin position="328"/>
        <end position="346"/>
    </location>
</feature>
<feature type="transmembrane region" description="Helical" evidence="5">
    <location>
        <begin position="12"/>
        <end position="30"/>
    </location>
</feature>
<feature type="transmembrane region" description="Helical" evidence="5">
    <location>
        <begin position="77"/>
        <end position="97"/>
    </location>
</feature>
<comment type="subcellular location">
    <subcellularLocation>
        <location evidence="1">Membrane</location>
        <topology evidence="1">Multi-pass membrane protein</topology>
    </subcellularLocation>
</comment>
<sequence>MKIKFIKNLSVNAIQLIVNQCFGLIIFFVLSTGLDKNSFGQINLVLAILLTVLNILSFGMEPVVVRKIASTDSAPGTLLSVYLFHVVLSGIVFYAVLLLLNDILPQAMVSYRLLLLIGIGKLMIFFSTPFKQFAAGFERFKLLSAMLVVSNILRGLALLLLAWLHHVTLNNVVAIFILGDVAELVVSVILFKRKLKIPLVISWNKKQYFQLVKESLPQVGVVIFSSALARFDWIFIGTMVSAAKLAEYSFAYKVIEMSTLPLLALAPLLVPWFTRLIKSGHIPVASLQLLVRMEMIVAALISLLLCLCWAPLMDWITHYKYGEVNSKTIFILSLGMPVLYLNNFLWSISFAQGKLKMIFRVMMICVIVNLAGDILLIPFFKNEGAALAYLVAMLVQCGLFIKLNDVEGLRRVWVPLLSSTLCALASGFIAVLLFTDTGLILLSATGIYFIALFITRQLRISDYRSITGLFR</sequence>
<dbReference type="OrthoDB" id="661127at2"/>
<keyword evidence="4 5" id="KW-0472">Membrane</keyword>
<dbReference type="STRING" id="714943.Mucpa_3256"/>
<accession>H1YG96</accession>
<feature type="transmembrane region" description="Helical" evidence="5">
    <location>
        <begin position="295"/>
        <end position="316"/>
    </location>
</feature>
<feature type="transmembrane region" description="Helical" evidence="5">
    <location>
        <begin position="42"/>
        <end position="65"/>
    </location>
</feature>
<feature type="transmembrane region" description="Helical" evidence="5">
    <location>
        <begin position="439"/>
        <end position="455"/>
    </location>
</feature>
<name>H1YG96_9SPHI</name>
<dbReference type="AlphaFoldDB" id="H1YG96"/>
<feature type="transmembrane region" description="Helical" evidence="5">
    <location>
        <begin position="211"/>
        <end position="231"/>
    </location>
</feature>
<evidence type="ECO:0000313" key="6">
    <source>
        <dbReference type="EMBL" id="EHQ27360.1"/>
    </source>
</evidence>
<evidence type="ECO:0000256" key="1">
    <source>
        <dbReference type="ARBA" id="ARBA00004141"/>
    </source>
</evidence>
<dbReference type="PANTHER" id="PTHR43424:SF1">
    <property type="entry name" value="LOCUS PUTATIVE PROTEIN 1-RELATED"/>
    <property type="match status" value="1"/>
</dbReference>
<feature type="transmembrane region" description="Helical" evidence="5">
    <location>
        <begin position="109"/>
        <end position="130"/>
    </location>
</feature>
<dbReference type="InterPro" id="IPR002797">
    <property type="entry name" value="Polysacc_synth"/>
</dbReference>
<reference evidence="6" key="1">
    <citation type="submission" date="2011-09" db="EMBL/GenBank/DDBJ databases">
        <title>The permanent draft genome of Mucilaginibacter paludis DSM 18603.</title>
        <authorList>
            <consortium name="US DOE Joint Genome Institute (JGI-PGF)"/>
            <person name="Lucas S."/>
            <person name="Han J."/>
            <person name="Lapidus A."/>
            <person name="Bruce D."/>
            <person name="Goodwin L."/>
            <person name="Pitluck S."/>
            <person name="Peters L."/>
            <person name="Kyrpides N."/>
            <person name="Mavromatis K."/>
            <person name="Ivanova N."/>
            <person name="Mikhailova N."/>
            <person name="Held B."/>
            <person name="Detter J.C."/>
            <person name="Tapia R."/>
            <person name="Han C."/>
            <person name="Land M."/>
            <person name="Hauser L."/>
            <person name="Markowitz V."/>
            <person name="Cheng J.-F."/>
            <person name="Hugenholtz P."/>
            <person name="Woyke T."/>
            <person name="Wu D."/>
            <person name="Tindall B."/>
            <person name="Brambilla E."/>
            <person name="Klenk H.-P."/>
            <person name="Eisen J.A."/>
        </authorList>
    </citation>
    <scope>NUCLEOTIDE SEQUENCE [LARGE SCALE GENOMIC DNA]</scope>
    <source>
        <strain evidence="6">DSM 18603</strain>
    </source>
</reference>
<evidence type="ECO:0000256" key="2">
    <source>
        <dbReference type="ARBA" id="ARBA00022692"/>
    </source>
</evidence>
<evidence type="ECO:0000313" key="7">
    <source>
        <dbReference type="Proteomes" id="UP000002774"/>
    </source>
</evidence>
<evidence type="ECO:0000256" key="4">
    <source>
        <dbReference type="ARBA" id="ARBA00023136"/>
    </source>
</evidence>
<evidence type="ECO:0000256" key="3">
    <source>
        <dbReference type="ARBA" id="ARBA00022989"/>
    </source>
</evidence>
<proteinExistence type="predicted"/>